<organism evidence="1 2">
    <name type="scientific">Thalassiosira oceanica</name>
    <name type="common">Marine diatom</name>
    <dbReference type="NCBI Taxonomy" id="159749"/>
    <lineage>
        <taxon>Eukaryota</taxon>
        <taxon>Sar</taxon>
        <taxon>Stramenopiles</taxon>
        <taxon>Ochrophyta</taxon>
        <taxon>Bacillariophyta</taxon>
        <taxon>Coscinodiscophyceae</taxon>
        <taxon>Thalassiosirophycidae</taxon>
        <taxon>Thalassiosirales</taxon>
        <taxon>Thalassiosiraceae</taxon>
        <taxon>Thalassiosira</taxon>
    </lineage>
</organism>
<comment type="caution">
    <text evidence="1">The sequence shown here is derived from an EMBL/GenBank/DDBJ whole genome shotgun (WGS) entry which is preliminary data.</text>
</comment>
<sequence length="97" mass="10760">MSPSKDSGSYCPRASAGGEMAGILKSGVFDEKLKVSYDSVNEVWKDKMLVEVGHSLEQVRRKLKMQNRTPIDAATAFPEMRDCTAPIRRVIFGAIRV</sequence>
<dbReference type="AlphaFoldDB" id="K0TQK0"/>
<accession>K0TQK0</accession>
<dbReference type="Proteomes" id="UP000266841">
    <property type="component" value="Unassembled WGS sequence"/>
</dbReference>
<reference evidence="1 2" key="1">
    <citation type="journal article" date="2012" name="Genome Biol.">
        <title>Genome and low-iron response of an oceanic diatom adapted to chronic iron limitation.</title>
        <authorList>
            <person name="Lommer M."/>
            <person name="Specht M."/>
            <person name="Roy A.S."/>
            <person name="Kraemer L."/>
            <person name="Andreson R."/>
            <person name="Gutowska M.A."/>
            <person name="Wolf J."/>
            <person name="Bergner S.V."/>
            <person name="Schilhabel M.B."/>
            <person name="Klostermeier U.C."/>
            <person name="Beiko R.G."/>
            <person name="Rosenstiel P."/>
            <person name="Hippler M."/>
            <person name="Laroche J."/>
        </authorList>
    </citation>
    <scope>NUCLEOTIDE SEQUENCE [LARGE SCALE GENOMIC DNA]</scope>
    <source>
        <strain evidence="1 2">CCMP1005</strain>
    </source>
</reference>
<evidence type="ECO:0000313" key="2">
    <source>
        <dbReference type="Proteomes" id="UP000266841"/>
    </source>
</evidence>
<evidence type="ECO:0000313" key="1">
    <source>
        <dbReference type="EMBL" id="EJK76182.1"/>
    </source>
</evidence>
<name>K0TQK0_THAOC</name>
<protein>
    <submittedName>
        <fullName evidence="1">Uncharacterized protein</fullName>
    </submittedName>
</protein>
<keyword evidence="2" id="KW-1185">Reference proteome</keyword>
<proteinExistence type="predicted"/>
<gene>
    <name evidence="1" type="ORF">THAOC_02071</name>
</gene>
<dbReference type="EMBL" id="AGNL01002477">
    <property type="protein sequence ID" value="EJK76182.1"/>
    <property type="molecule type" value="Genomic_DNA"/>
</dbReference>